<dbReference type="AlphaFoldDB" id="A0A2B4SIY1"/>
<feature type="region of interest" description="Disordered" evidence="1">
    <location>
        <begin position="30"/>
        <end position="66"/>
    </location>
</feature>
<organism evidence="3 4">
    <name type="scientific">Stylophora pistillata</name>
    <name type="common">Smooth cauliflower coral</name>
    <dbReference type="NCBI Taxonomy" id="50429"/>
    <lineage>
        <taxon>Eukaryota</taxon>
        <taxon>Metazoa</taxon>
        <taxon>Cnidaria</taxon>
        <taxon>Anthozoa</taxon>
        <taxon>Hexacorallia</taxon>
        <taxon>Scleractinia</taxon>
        <taxon>Astrocoeniina</taxon>
        <taxon>Pocilloporidae</taxon>
        <taxon>Stylophora</taxon>
    </lineage>
</organism>
<keyword evidence="2" id="KW-0472">Membrane</keyword>
<dbReference type="OrthoDB" id="5970292at2759"/>
<comment type="caution">
    <text evidence="3">The sequence shown here is derived from an EMBL/GenBank/DDBJ whole genome shotgun (WGS) entry which is preliminary data.</text>
</comment>
<sequence length="279" mass="31779">MELGGTISGVIAAWLVFEFLESKGSAGSSRAGEEIREVTGERDDLNNPADKLPEENDNERRIGPKNRKRGVFKKRFGGLYVNTMQPAEMEEFWCNALFGALLGMIVTILFLKLWKSKERMAERGRRRLSGCNNPPGKQPVENDERRTKTPQEHEQRLNTTLLNRKFKYIPSHGIFQKVMEKVMESHGILTGQKCTNPDYGTMDFTYSSLKELHELVGLHHDVQLLGLDLHVKRFVGERLLPLLEKMDPLDSEFLRLYRVVHGLLCGGDKVFPAVVLDNI</sequence>
<dbReference type="InterPro" id="IPR031518">
    <property type="entry name" value="DUF4693"/>
</dbReference>
<name>A0A2B4SIY1_STYPI</name>
<reference evidence="4" key="1">
    <citation type="journal article" date="2017" name="bioRxiv">
        <title>Comparative analysis of the genomes of Stylophora pistillata and Acropora digitifera provides evidence for extensive differences between species of corals.</title>
        <authorList>
            <person name="Voolstra C.R."/>
            <person name="Li Y."/>
            <person name="Liew Y.J."/>
            <person name="Baumgarten S."/>
            <person name="Zoccola D."/>
            <person name="Flot J.-F."/>
            <person name="Tambutte S."/>
            <person name="Allemand D."/>
            <person name="Aranda M."/>
        </authorList>
    </citation>
    <scope>NUCLEOTIDE SEQUENCE [LARGE SCALE GENOMIC DNA]</scope>
</reference>
<feature type="compositionally biased region" description="Basic and acidic residues" evidence="1">
    <location>
        <begin position="31"/>
        <end position="62"/>
    </location>
</feature>
<feature type="transmembrane region" description="Helical" evidence="2">
    <location>
        <begin position="96"/>
        <end position="114"/>
    </location>
</feature>
<keyword evidence="2" id="KW-1133">Transmembrane helix</keyword>
<keyword evidence="2" id="KW-0812">Transmembrane</keyword>
<feature type="compositionally biased region" description="Basic and acidic residues" evidence="1">
    <location>
        <begin position="140"/>
        <end position="154"/>
    </location>
</feature>
<evidence type="ECO:0000313" key="4">
    <source>
        <dbReference type="Proteomes" id="UP000225706"/>
    </source>
</evidence>
<dbReference type="Proteomes" id="UP000225706">
    <property type="component" value="Unassembled WGS sequence"/>
</dbReference>
<evidence type="ECO:0000256" key="1">
    <source>
        <dbReference type="SAM" id="MobiDB-lite"/>
    </source>
</evidence>
<dbReference type="EMBL" id="LSMT01000047">
    <property type="protein sequence ID" value="PFX30624.1"/>
    <property type="molecule type" value="Genomic_DNA"/>
</dbReference>
<evidence type="ECO:0000256" key="2">
    <source>
        <dbReference type="SAM" id="Phobius"/>
    </source>
</evidence>
<feature type="region of interest" description="Disordered" evidence="1">
    <location>
        <begin position="123"/>
        <end position="154"/>
    </location>
</feature>
<evidence type="ECO:0000313" key="3">
    <source>
        <dbReference type="EMBL" id="PFX30624.1"/>
    </source>
</evidence>
<gene>
    <name evidence="3" type="ORF">AWC38_SpisGene4602</name>
</gene>
<keyword evidence="4" id="KW-1185">Reference proteome</keyword>
<accession>A0A2B4SIY1</accession>
<dbReference type="Pfam" id="PF15764">
    <property type="entry name" value="DUF4693"/>
    <property type="match status" value="1"/>
</dbReference>
<protein>
    <submittedName>
        <fullName evidence="3">Uncharacterized protein</fullName>
    </submittedName>
</protein>
<proteinExistence type="predicted"/>